<dbReference type="AlphaFoldDB" id="X6NVM6"/>
<dbReference type="GO" id="GO:0007165">
    <property type="term" value="P:signal transduction"/>
    <property type="evidence" value="ECO:0007669"/>
    <property type="project" value="TreeGrafter"/>
</dbReference>
<evidence type="ECO:0000256" key="2">
    <source>
        <dbReference type="ARBA" id="ARBA00022527"/>
    </source>
</evidence>
<dbReference type="PROSITE" id="PS50011">
    <property type="entry name" value="PROTEIN_KINASE_DOM"/>
    <property type="match status" value="1"/>
</dbReference>
<gene>
    <name evidence="10" type="ORF">RFI_06759</name>
</gene>
<evidence type="ECO:0000256" key="7">
    <source>
        <dbReference type="ARBA" id="ARBA00047899"/>
    </source>
</evidence>
<dbReference type="InterPro" id="IPR011009">
    <property type="entry name" value="Kinase-like_dom_sf"/>
</dbReference>
<keyword evidence="11" id="KW-1185">Reference proteome</keyword>
<protein>
    <recommendedName>
        <fullName evidence="1">non-specific serine/threonine protein kinase</fullName>
        <ecNumber evidence="1">2.7.11.1</ecNumber>
    </recommendedName>
</protein>
<keyword evidence="2" id="KW-0723">Serine/threonine-protein kinase</keyword>
<dbReference type="SUPFAM" id="SSF56112">
    <property type="entry name" value="Protein kinase-like (PK-like)"/>
    <property type="match status" value="1"/>
</dbReference>
<organism evidence="10 11">
    <name type="scientific">Reticulomyxa filosa</name>
    <dbReference type="NCBI Taxonomy" id="46433"/>
    <lineage>
        <taxon>Eukaryota</taxon>
        <taxon>Sar</taxon>
        <taxon>Rhizaria</taxon>
        <taxon>Retaria</taxon>
        <taxon>Foraminifera</taxon>
        <taxon>Monothalamids</taxon>
        <taxon>Reticulomyxidae</taxon>
        <taxon>Reticulomyxa</taxon>
    </lineage>
</organism>
<keyword evidence="3" id="KW-0808">Transferase</keyword>
<comment type="catalytic activity">
    <reaction evidence="8">
        <text>L-seryl-[protein] + ATP = O-phospho-L-seryl-[protein] + ADP + H(+)</text>
        <dbReference type="Rhea" id="RHEA:17989"/>
        <dbReference type="Rhea" id="RHEA-COMP:9863"/>
        <dbReference type="Rhea" id="RHEA-COMP:11604"/>
        <dbReference type="ChEBI" id="CHEBI:15378"/>
        <dbReference type="ChEBI" id="CHEBI:29999"/>
        <dbReference type="ChEBI" id="CHEBI:30616"/>
        <dbReference type="ChEBI" id="CHEBI:83421"/>
        <dbReference type="ChEBI" id="CHEBI:456216"/>
        <dbReference type="EC" id="2.7.11.1"/>
    </reaction>
</comment>
<proteinExistence type="predicted"/>
<dbReference type="OrthoDB" id="1660323at2759"/>
<evidence type="ECO:0000256" key="1">
    <source>
        <dbReference type="ARBA" id="ARBA00012513"/>
    </source>
</evidence>
<evidence type="ECO:0000313" key="11">
    <source>
        <dbReference type="Proteomes" id="UP000023152"/>
    </source>
</evidence>
<evidence type="ECO:0000256" key="5">
    <source>
        <dbReference type="ARBA" id="ARBA00022777"/>
    </source>
</evidence>
<evidence type="ECO:0000256" key="6">
    <source>
        <dbReference type="ARBA" id="ARBA00022840"/>
    </source>
</evidence>
<dbReference type="PANTHER" id="PTHR43895:SF32">
    <property type="entry name" value="SERINE_THREONINE-PROTEIN KINASE CHK1"/>
    <property type="match status" value="1"/>
</dbReference>
<dbReference type="GO" id="GO:0004674">
    <property type="term" value="F:protein serine/threonine kinase activity"/>
    <property type="evidence" value="ECO:0007669"/>
    <property type="project" value="UniProtKB-KW"/>
</dbReference>
<comment type="catalytic activity">
    <reaction evidence="7">
        <text>L-threonyl-[protein] + ATP = O-phospho-L-threonyl-[protein] + ADP + H(+)</text>
        <dbReference type="Rhea" id="RHEA:46608"/>
        <dbReference type="Rhea" id="RHEA-COMP:11060"/>
        <dbReference type="Rhea" id="RHEA-COMP:11605"/>
        <dbReference type="ChEBI" id="CHEBI:15378"/>
        <dbReference type="ChEBI" id="CHEBI:30013"/>
        <dbReference type="ChEBI" id="CHEBI:30616"/>
        <dbReference type="ChEBI" id="CHEBI:61977"/>
        <dbReference type="ChEBI" id="CHEBI:456216"/>
        <dbReference type="EC" id="2.7.11.1"/>
    </reaction>
</comment>
<dbReference type="Gene3D" id="1.10.510.10">
    <property type="entry name" value="Transferase(Phosphotransferase) domain 1"/>
    <property type="match status" value="1"/>
</dbReference>
<keyword evidence="6" id="KW-0067">ATP-binding</keyword>
<evidence type="ECO:0000313" key="10">
    <source>
        <dbReference type="EMBL" id="ETO30360.1"/>
    </source>
</evidence>
<reference evidence="10 11" key="1">
    <citation type="journal article" date="2013" name="Curr. Biol.">
        <title>The Genome of the Foraminiferan Reticulomyxa filosa.</title>
        <authorList>
            <person name="Glockner G."/>
            <person name="Hulsmann N."/>
            <person name="Schleicher M."/>
            <person name="Noegel A.A."/>
            <person name="Eichinger L."/>
            <person name="Gallinger C."/>
            <person name="Pawlowski J."/>
            <person name="Sierra R."/>
            <person name="Euteneuer U."/>
            <person name="Pillet L."/>
            <person name="Moustafa A."/>
            <person name="Platzer M."/>
            <person name="Groth M."/>
            <person name="Szafranski K."/>
            <person name="Schliwa M."/>
        </authorList>
    </citation>
    <scope>NUCLEOTIDE SEQUENCE [LARGE SCALE GENOMIC DNA]</scope>
</reference>
<evidence type="ECO:0000256" key="8">
    <source>
        <dbReference type="ARBA" id="ARBA00048679"/>
    </source>
</evidence>
<dbReference type="GO" id="GO:0005524">
    <property type="term" value="F:ATP binding"/>
    <property type="evidence" value="ECO:0007669"/>
    <property type="project" value="UniProtKB-KW"/>
</dbReference>
<keyword evidence="4" id="KW-0547">Nucleotide-binding</keyword>
<sequence length="106" mass="12579">MYPYIERVKEGISLKSKQKVAIKVMSKEEIKKRNLISTVRTEVKALKMLPHHRHVVRLLEVLESKQTLYIVLELVEGGELFNKIMEFFFDWSEKKKKTTKQNKMVS</sequence>
<dbReference type="EMBL" id="ASPP01005522">
    <property type="protein sequence ID" value="ETO30360.1"/>
    <property type="molecule type" value="Genomic_DNA"/>
</dbReference>
<evidence type="ECO:0000256" key="4">
    <source>
        <dbReference type="ARBA" id="ARBA00022741"/>
    </source>
</evidence>
<accession>X6NVM6</accession>
<comment type="caution">
    <text evidence="10">The sequence shown here is derived from an EMBL/GenBank/DDBJ whole genome shotgun (WGS) entry which is preliminary data.</text>
</comment>
<evidence type="ECO:0000259" key="9">
    <source>
        <dbReference type="PROSITE" id="PS50011"/>
    </source>
</evidence>
<dbReference type="PANTHER" id="PTHR43895">
    <property type="entry name" value="CALCIUM/CALMODULIN-DEPENDENT PROTEIN KINASE KINASE-RELATED"/>
    <property type="match status" value="1"/>
</dbReference>
<dbReference type="Pfam" id="PF00069">
    <property type="entry name" value="Pkinase"/>
    <property type="match status" value="1"/>
</dbReference>
<dbReference type="InterPro" id="IPR000719">
    <property type="entry name" value="Prot_kinase_dom"/>
</dbReference>
<keyword evidence="5" id="KW-0418">Kinase</keyword>
<dbReference type="EC" id="2.7.11.1" evidence="1"/>
<dbReference type="Proteomes" id="UP000023152">
    <property type="component" value="Unassembled WGS sequence"/>
</dbReference>
<feature type="domain" description="Protein kinase" evidence="9">
    <location>
        <begin position="1"/>
        <end position="106"/>
    </location>
</feature>
<name>X6NVM6_RETFI</name>
<evidence type="ECO:0000256" key="3">
    <source>
        <dbReference type="ARBA" id="ARBA00022679"/>
    </source>
</evidence>